<proteinExistence type="predicted"/>
<reference evidence="1" key="1">
    <citation type="submission" date="2022-11" db="EMBL/GenBank/DDBJ databases">
        <title>Centuries of genome instability and evolution in soft-shell clam transmissible cancer (bioRxiv).</title>
        <authorList>
            <person name="Hart S.F.M."/>
            <person name="Yonemitsu M.A."/>
            <person name="Giersch R.M."/>
            <person name="Beal B.F."/>
            <person name="Arriagada G."/>
            <person name="Davis B.W."/>
            <person name="Ostrander E.A."/>
            <person name="Goff S.P."/>
            <person name="Metzger M.J."/>
        </authorList>
    </citation>
    <scope>NUCLEOTIDE SEQUENCE</scope>
    <source>
        <strain evidence="1">MELC-2E11</strain>
        <tissue evidence="1">Siphon/mantle</tissue>
    </source>
</reference>
<evidence type="ECO:0000313" key="2">
    <source>
        <dbReference type="Proteomes" id="UP001164746"/>
    </source>
</evidence>
<name>A0ABY7G551_MYAAR</name>
<dbReference type="EMBL" id="CP111026">
    <property type="protein sequence ID" value="WAR28176.1"/>
    <property type="molecule type" value="Genomic_DNA"/>
</dbReference>
<protein>
    <submittedName>
        <fullName evidence="1">Uncharacterized protein</fullName>
    </submittedName>
</protein>
<organism evidence="1 2">
    <name type="scientific">Mya arenaria</name>
    <name type="common">Soft-shell clam</name>
    <dbReference type="NCBI Taxonomy" id="6604"/>
    <lineage>
        <taxon>Eukaryota</taxon>
        <taxon>Metazoa</taxon>
        <taxon>Spiralia</taxon>
        <taxon>Lophotrochozoa</taxon>
        <taxon>Mollusca</taxon>
        <taxon>Bivalvia</taxon>
        <taxon>Autobranchia</taxon>
        <taxon>Heteroconchia</taxon>
        <taxon>Euheterodonta</taxon>
        <taxon>Imparidentia</taxon>
        <taxon>Neoheterodontei</taxon>
        <taxon>Myida</taxon>
        <taxon>Myoidea</taxon>
        <taxon>Myidae</taxon>
        <taxon>Mya</taxon>
    </lineage>
</organism>
<accession>A0ABY7G551</accession>
<keyword evidence="2" id="KW-1185">Reference proteome</keyword>
<dbReference type="Proteomes" id="UP001164746">
    <property type="component" value="Chromosome 15"/>
</dbReference>
<feature type="non-terminal residue" evidence="1">
    <location>
        <position position="1"/>
    </location>
</feature>
<gene>
    <name evidence="1" type="ORF">MAR_013880</name>
</gene>
<sequence>YIEFIENSSELNILSSFPQLTGRAKSIGYSISKVVFRGYFAHEKLQKLHDGAIEQKIEFEVLAHKLELERSAAEHQLEMEMKEEEMNCSKWLTDSRDILQAKMFRDKQQLEFYNDLHSLSVDLNMYTKTLSGKPERVTRILAAGKAANLHLHHS</sequence>
<evidence type="ECO:0000313" key="1">
    <source>
        <dbReference type="EMBL" id="WAR28176.1"/>
    </source>
</evidence>